<feature type="region of interest" description="Disordered" evidence="1">
    <location>
        <begin position="1"/>
        <end position="66"/>
    </location>
</feature>
<proteinExistence type="predicted"/>
<feature type="compositionally biased region" description="Polar residues" evidence="1">
    <location>
        <begin position="1"/>
        <end position="10"/>
    </location>
</feature>
<evidence type="ECO:0000313" key="3">
    <source>
        <dbReference type="Proteomes" id="UP000277928"/>
    </source>
</evidence>
<gene>
    <name evidence="2" type="ORF">NLS_LOCUS9892</name>
</gene>
<organism evidence="2 3">
    <name type="scientific">Litomosoides sigmodontis</name>
    <name type="common">Filarial nematode worm</name>
    <dbReference type="NCBI Taxonomy" id="42156"/>
    <lineage>
        <taxon>Eukaryota</taxon>
        <taxon>Metazoa</taxon>
        <taxon>Ecdysozoa</taxon>
        <taxon>Nematoda</taxon>
        <taxon>Chromadorea</taxon>
        <taxon>Rhabditida</taxon>
        <taxon>Spirurina</taxon>
        <taxon>Spiruromorpha</taxon>
        <taxon>Filarioidea</taxon>
        <taxon>Onchocercidae</taxon>
        <taxon>Litomosoides</taxon>
    </lineage>
</organism>
<protein>
    <submittedName>
        <fullName evidence="2">Uncharacterized protein</fullName>
    </submittedName>
</protein>
<dbReference type="Proteomes" id="UP000277928">
    <property type="component" value="Unassembled WGS sequence"/>
</dbReference>
<dbReference type="OMA" id="DNEWPSP"/>
<feature type="region of interest" description="Disordered" evidence="1">
    <location>
        <begin position="193"/>
        <end position="220"/>
    </location>
</feature>
<keyword evidence="3" id="KW-1185">Reference proteome</keyword>
<sequence>MREISSSNDTDPPPHDRSNSTSSMPNISTARHRLLPQTPARHLRRSSSPRFLPTPPPPLLSSATASATSDCSLSNLEQQRFIARRLPQTPIRKLSTGLITAINKASLRQQYSNTASNDGDGSTNASSATGNIADNEWPSPTIVERKFSELRKISHGDINPASALLEHLTCGTPLRSLQRLSFLNQQQQLQHRYQQRQGGQFNQSQHSLDHSSATSINLSQNSSVSPSVEQLFLNKVVALRS</sequence>
<feature type="compositionally biased region" description="Polar residues" evidence="1">
    <location>
        <begin position="112"/>
        <end position="132"/>
    </location>
</feature>
<reference evidence="2 3" key="1">
    <citation type="submission" date="2018-08" db="EMBL/GenBank/DDBJ databases">
        <authorList>
            <person name="Laetsch R D."/>
            <person name="Stevens L."/>
            <person name="Kumar S."/>
            <person name="Blaxter L. M."/>
        </authorList>
    </citation>
    <scope>NUCLEOTIDE SEQUENCE [LARGE SCALE GENOMIC DNA]</scope>
</reference>
<evidence type="ECO:0000313" key="2">
    <source>
        <dbReference type="EMBL" id="VDM92701.1"/>
    </source>
</evidence>
<dbReference type="AlphaFoldDB" id="A0A3P7M8E4"/>
<dbReference type="EMBL" id="UYRX01002090">
    <property type="protein sequence ID" value="VDM92701.1"/>
    <property type="molecule type" value="Genomic_DNA"/>
</dbReference>
<feature type="compositionally biased region" description="Polar residues" evidence="1">
    <location>
        <begin position="210"/>
        <end position="220"/>
    </location>
</feature>
<dbReference type="STRING" id="42156.A0A3P7M8E4"/>
<name>A0A3P7M8E4_LITSI</name>
<evidence type="ECO:0000256" key="1">
    <source>
        <dbReference type="SAM" id="MobiDB-lite"/>
    </source>
</evidence>
<dbReference type="OrthoDB" id="5873916at2759"/>
<accession>A0A3P7M8E4</accession>
<feature type="compositionally biased region" description="Low complexity" evidence="1">
    <location>
        <begin position="193"/>
        <end position="205"/>
    </location>
</feature>
<feature type="compositionally biased region" description="Polar residues" evidence="1">
    <location>
        <begin position="19"/>
        <end position="29"/>
    </location>
</feature>
<feature type="region of interest" description="Disordered" evidence="1">
    <location>
        <begin position="112"/>
        <end position="137"/>
    </location>
</feature>